<dbReference type="Pfam" id="PF13155">
    <property type="entry name" value="Toprim_2"/>
    <property type="match status" value="1"/>
</dbReference>
<reference evidence="16 17" key="1">
    <citation type="journal article" date="2015" name="Nature">
        <title>rRNA introns, odd ribosomes, and small enigmatic genomes across a large radiation of phyla.</title>
        <authorList>
            <person name="Brown C.T."/>
            <person name="Hug L.A."/>
            <person name="Thomas B.C."/>
            <person name="Sharon I."/>
            <person name="Castelle C.J."/>
            <person name="Singh A."/>
            <person name="Wilkins M.J."/>
            <person name="Williams K.H."/>
            <person name="Banfield J.F."/>
        </authorList>
    </citation>
    <scope>NUCLEOTIDE SEQUENCE [LARGE SCALE GENOMIC DNA]</scope>
</reference>
<evidence type="ECO:0000259" key="15">
    <source>
        <dbReference type="PROSITE" id="PS50880"/>
    </source>
</evidence>
<evidence type="ECO:0000256" key="9">
    <source>
        <dbReference type="ARBA" id="ARBA00022842"/>
    </source>
</evidence>
<dbReference type="FunFam" id="3.90.580.10:FF:000001">
    <property type="entry name" value="DNA primase"/>
    <property type="match status" value="1"/>
</dbReference>
<proteinExistence type="inferred from homology"/>
<dbReference type="GO" id="GO:0008270">
    <property type="term" value="F:zinc ion binding"/>
    <property type="evidence" value="ECO:0007669"/>
    <property type="project" value="UniProtKB-UniRule"/>
</dbReference>
<evidence type="ECO:0000256" key="11">
    <source>
        <dbReference type="ARBA" id="ARBA00023163"/>
    </source>
</evidence>
<comment type="similarity">
    <text evidence="12 13">Belongs to the DnaG primase family.</text>
</comment>
<keyword evidence="6 12" id="KW-0479">Metal-binding</keyword>
<keyword evidence="4 12" id="KW-0548">Nucleotidyltransferase</keyword>
<dbReference type="InterPro" id="IPR030846">
    <property type="entry name" value="DnaG_bac"/>
</dbReference>
<dbReference type="PROSITE" id="PS50880">
    <property type="entry name" value="TOPRIM"/>
    <property type="match status" value="1"/>
</dbReference>
<evidence type="ECO:0000256" key="1">
    <source>
        <dbReference type="ARBA" id="ARBA00022478"/>
    </source>
</evidence>
<evidence type="ECO:0000256" key="10">
    <source>
        <dbReference type="ARBA" id="ARBA00023125"/>
    </source>
</evidence>
<comment type="function">
    <text evidence="12 13">RNA polymerase that catalyzes the synthesis of short RNA molecules used as primers for DNA polymerase during DNA replication.</text>
</comment>
<dbReference type="GO" id="GO:0003677">
    <property type="term" value="F:DNA binding"/>
    <property type="evidence" value="ECO:0007669"/>
    <property type="project" value="UniProtKB-KW"/>
</dbReference>
<keyword evidence="2 12" id="KW-0639">Primosome</keyword>
<comment type="catalytic activity">
    <reaction evidence="12">
        <text>ssDNA + n NTP = ssDNA/pppN(pN)n-1 hybrid + (n-1) diphosphate.</text>
        <dbReference type="EC" id="2.7.7.101"/>
    </reaction>
</comment>
<comment type="cofactor">
    <cofactor evidence="12 13 14">
        <name>Zn(2+)</name>
        <dbReference type="ChEBI" id="CHEBI:29105"/>
    </cofactor>
    <text evidence="12 13 14">Binds 1 zinc ion per monomer.</text>
</comment>
<keyword evidence="9" id="KW-0460">Magnesium</keyword>
<keyword evidence="11 12" id="KW-0804">Transcription</keyword>
<evidence type="ECO:0000256" key="13">
    <source>
        <dbReference type="PIRNR" id="PIRNR002811"/>
    </source>
</evidence>
<keyword evidence="1 12" id="KW-0240">DNA-directed RNA polymerase</keyword>
<protein>
    <recommendedName>
        <fullName evidence="12 13">DNA primase</fullName>
        <ecNumber evidence="12">2.7.7.101</ecNumber>
    </recommendedName>
</protein>
<evidence type="ECO:0000256" key="12">
    <source>
        <dbReference type="HAMAP-Rule" id="MF_00974"/>
    </source>
</evidence>
<dbReference type="PATRIC" id="fig|1619090.3.peg.260"/>
<dbReference type="SUPFAM" id="SSF56731">
    <property type="entry name" value="DNA primase core"/>
    <property type="match status" value="1"/>
</dbReference>
<feature type="zinc finger region" description="CHC2-type" evidence="12 14">
    <location>
        <begin position="37"/>
        <end position="61"/>
    </location>
</feature>
<dbReference type="InterPro" id="IPR013264">
    <property type="entry name" value="DNAG_N"/>
</dbReference>
<dbReference type="Proteomes" id="UP000034140">
    <property type="component" value="Unassembled WGS sequence"/>
</dbReference>
<evidence type="ECO:0000256" key="14">
    <source>
        <dbReference type="PIRSR" id="PIRSR002811-1"/>
    </source>
</evidence>
<dbReference type="InterPro" id="IPR037068">
    <property type="entry name" value="DNA_primase_core_N_sf"/>
</dbReference>
<keyword evidence="5 12" id="KW-0235">DNA replication</keyword>
<evidence type="ECO:0000256" key="7">
    <source>
        <dbReference type="ARBA" id="ARBA00022771"/>
    </source>
</evidence>
<keyword evidence="3 12" id="KW-0808">Transferase</keyword>
<evidence type="ECO:0000313" key="17">
    <source>
        <dbReference type="Proteomes" id="UP000034140"/>
    </source>
</evidence>
<evidence type="ECO:0000313" key="16">
    <source>
        <dbReference type="EMBL" id="KKP92626.1"/>
    </source>
</evidence>
<dbReference type="InterPro" id="IPR036977">
    <property type="entry name" value="DNA_primase_Znf_CHC2"/>
</dbReference>
<dbReference type="InterPro" id="IPR006295">
    <property type="entry name" value="DNA_primase_DnaG"/>
</dbReference>
<evidence type="ECO:0000256" key="8">
    <source>
        <dbReference type="ARBA" id="ARBA00022833"/>
    </source>
</evidence>
<dbReference type="Pfam" id="PF01807">
    <property type="entry name" value="Zn_ribbon_DnaG"/>
    <property type="match status" value="1"/>
</dbReference>
<dbReference type="GO" id="GO:0000428">
    <property type="term" value="C:DNA-directed RNA polymerase complex"/>
    <property type="evidence" value="ECO:0007669"/>
    <property type="project" value="UniProtKB-KW"/>
</dbReference>
<dbReference type="HAMAP" id="MF_00974">
    <property type="entry name" value="DNA_primase_DnaG"/>
    <property type="match status" value="1"/>
</dbReference>
<dbReference type="GO" id="GO:0006269">
    <property type="term" value="P:DNA replication, synthesis of primer"/>
    <property type="evidence" value="ECO:0007669"/>
    <property type="project" value="UniProtKB-UniRule"/>
</dbReference>
<organism evidence="16 17">
    <name type="scientific">candidate division WS6 bacterium GW2011_GWC1_36_11</name>
    <dbReference type="NCBI Taxonomy" id="1619090"/>
    <lineage>
        <taxon>Bacteria</taxon>
        <taxon>Candidatus Dojkabacteria</taxon>
    </lineage>
</organism>
<dbReference type="GO" id="GO:0005737">
    <property type="term" value="C:cytoplasm"/>
    <property type="evidence" value="ECO:0007669"/>
    <property type="project" value="TreeGrafter"/>
</dbReference>
<keyword evidence="8 12" id="KW-0862">Zinc</keyword>
<dbReference type="InterPro" id="IPR002694">
    <property type="entry name" value="Znf_CHC2"/>
</dbReference>
<keyword evidence="7 12" id="KW-0863">Zinc-finger</keyword>
<evidence type="ECO:0000256" key="4">
    <source>
        <dbReference type="ARBA" id="ARBA00022695"/>
    </source>
</evidence>
<comment type="subunit">
    <text evidence="12">Monomer. Interacts with DnaB.</text>
</comment>
<dbReference type="Gene3D" id="3.40.1360.10">
    <property type="match status" value="1"/>
</dbReference>
<dbReference type="EC" id="2.7.7.101" evidence="12"/>
<dbReference type="Gene3D" id="3.90.980.10">
    <property type="entry name" value="DNA primase, catalytic core, N-terminal domain"/>
    <property type="match status" value="1"/>
</dbReference>
<sequence length="574" mass="65984">MDDSNQIEDIKNRLDIAQVIEKYVPLKQAGKNFSGLCPFHQEKSPSFIVSPDIQRYKCFGCGETGDIFNFVQKIESIDFPEALEKLAKEAGVELKQFKKNPKYSQLEEINYLATKYYYNELKSSVTASNYIKERGFNQASIKQFGIGYAPRYPKLLEYVNKHHPKLTDKELIDSGLFTNKDGKVKEKFYDRIMFPIRSSKGSVLGFSGRILPGNDYGPKYMNSPETAIFHKKFNLFAQYESRQEIRKIDLAILCEGQTDVISAHQFGIKNIVAPLGTGLTKEQLENLSRLSKNVLFFFDSDIAGQSAVIRAFKLASELNLYPYAANSAPYKDIDEMLQKEPDKMKLLVEQKQEAFSYIFEHFIEDKDLNKPSDVKKIQDFVEELLSHVTSEILQKSYRIKAETLGKINRKSDSGYLPSFESSTTTNTKGFLVKGNSNLLEKTYLQLLIFSKNRTDEIFIPSRYLSSPLLKEIYLTIKHSKKTDIANIVKLFQDNEEKRVFIEDIVFRSTEIEDDIGTQLTKLIRRLKKQYLTRQQKALSVKIAIAEESNNSENIEELLTKMQHLTKLLKNVTDD</sequence>
<dbReference type="InterPro" id="IPR034151">
    <property type="entry name" value="TOPRIM_DnaG_bac"/>
</dbReference>
<evidence type="ECO:0000256" key="5">
    <source>
        <dbReference type="ARBA" id="ARBA00022705"/>
    </source>
</evidence>
<dbReference type="SUPFAM" id="SSF57783">
    <property type="entry name" value="Zinc beta-ribbon"/>
    <property type="match status" value="1"/>
</dbReference>
<evidence type="ECO:0000256" key="3">
    <source>
        <dbReference type="ARBA" id="ARBA00022679"/>
    </source>
</evidence>
<comment type="domain">
    <text evidence="12">Contains an N-terminal zinc-binding domain, a central core domain that contains the primase activity, and a C-terminal DnaB-binding domain.</text>
</comment>
<dbReference type="PANTHER" id="PTHR30313:SF2">
    <property type="entry name" value="DNA PRIMASE"/>
    <property type="match status" value="1"/>
</dbReference>
<comment type="caution">
    <text evidence="16">The sequence shown here is derived from an EMBL/GenBank/DDBJ whole genome shotgun (WGS) entry which is preliminary data.</text>
</comment>
<feature type="domain" description="Toprim" evidence="15">
    <location>
        <begin position="249"/>
        <end position="330"/>
    </location>
</feature>
<dbReference type="AlphaFoldDB" id="A0A0G0DUC8"/>
<dbReference type="EMBL" id="LBRE01000009">
    <property type="protein sequence ID" value="KKP92626.1"/>
    <property type="molecule type" value="Genomic_DNA"/>
</dbReference>
<evidence type="ECO:0000256" key="6">
    <source>
        <dbReference type="ARBA" id="ARBA00022723"/>
    </source>
</evidence>
<dbReference type="Pfam" id="PF08275">
    <property type="entry name" value="DNAG_N"/>
    <property type="match status" value="1"/>
</dbReference>
<dbReference type="CDD" id="cd03364">
    <property type="entry name" value="TOPRIM_DnaG_primases"/>
    <property type="match status" value="1"/>
</dbReference>
<evidence type="ECO:0000256" key="2">
    <source>
        <dbReference type="ARBA" id="ARBA00022515"/>
    </source>
</evidence>
<dbReference type="GO" id="GO:1990077">
    <property type="term" value="C:primosome complex"/>
    <property type="evidence" value="ECO:0007669"/>
    <property type="project" value="UniProtKB-KW"/>
</dbReference>
<dbReference type="Gene3D" id="3.90.580.10">
    <property type="entry name" value="Zinc finger, CHC2-type domain"/>
    <property type="match status" value="1"/>
</dbReference>
<dbReference type="InterPro" id="IPR050219">
    <property type="entry name" value="DnaG_primase"/>
</dbReference>
<dbReference type="GO" id="GO:0003899">
    <property type="term" value="F:DNA-directed RNA polymerase activity"/>
    <property type="evidence" value="ECO:0007669"/>
    <property type="project" value="UniProtKB-UniRule"/>
</dbReference>
<dbReference type="SMART" id="SM00493">
    <property type="entry name" value="TOPRIM"/>
    <property type="match status" value="1"/>
</dbReference>
<dbReference type="PIRSF" id="PIRSF002811">
    <property type="entry name" value="DnaG"/>
    <property type="match status" value="1"/>
</dbReference>
<dbReference type="PANTHER" id="PTHR30313">
    <property type="entry name" value="DNA PRIMASE"/>
    <property type="match status" value="1"/>
</dbReference>
<dbReference type="SMART" id="SM00400">
    <property type="entry name" value="ZnF_CHCC"/>
    <property type="match status" value="1"/>
</dbReference>
<name>A0A0G0DUC8_9BACT</name>
<dbReference type="InterPro" id="IPR006171">
    <property type="entry name" value="TOPRIM_dom"/>
</dbReference>
<accession>A0A0G0DUC8</accession>
<dbReference type="NCBIfam" id="TIGR01391">
    <property type="entry name" value="dnaG"/>
    <property type="match status" value="1"/>
</dbReference>
<keyword evidence="10 12" id="KW-0238">DNA-binding</keyword>
<gene>
    <name evidence="12" type="primary">dnaG</name>
    <name evidence="16" type="ORF">UR96_C0009G0014</name>
</gene>